<proteinExistence type="predicted"/>
<comment type="caution">
    <text evidence="2">The sequence shown here is derived from an EMBL/GenBank/DDBJ whole genome shotgun (WGS) entry which is preliminary data.</text>
</comment>
<feature type="region of interest" description="Disordered" evidence="1">
    <location>
        <begin position="39"/>
        <end position="121"/>
    </location>
</feature>
<dbReference type="Proteomes" id="UP000295238">
    <property type="component" value="Unassembled WGS sequence"/>
</dbReference>
<organism evidence="2 3">
    <name type="scientific">Rhizobium deserti</name>
    <dbReference type="NCBI Taxonomy" id="2547961"/>
    <lineage>
        <taxon>Bacteria</taxon>
        <taxon>Pseudomonadati</taxon>
        <taxon>Pseudomonadota</taxon>
        <taxon>Alphaproteobacteria</taxon>
        <taxon>Hyphomicrobiales</taxon>
        <taxon>Rhizobiaceae</taxon>
        <taxon>Rhizobium/Agrobacterium group</taxon>
        <taxon>Rhizobium</taxon>
    </lineage>
</organism>
<dbReference type="OrthoDB" id="9811127at2"/>
<accession>A0A4R5UB60</accession>
<keyword evidence="3" id="KW-1185">Reference proteome</keyword>
<dbReference type="AlphaFoldDB" id="A0A4R5UB60"/>
<feature type="compositionally biased region" description="Polar residues" evidence="1">
    <location>
        <begin position="85"/>
        <end position="106"/>
    </location>
</feature>
<dbReference type="InterPro" id="IPR021327">
    <property type="entry name" value="DUF2934"/>
</dbReference>
<evidence type="ECO:0000313" key="2">
    <source>
        <dbReference type="EMBL" id="TDK32294.1"/>
    </source>
</evidence>
<dbReference type="EMBL" id="SMTL01000005">
    <property type="protein sequence ID" value="TDK32294.1"/>
    <property type="molecule type" value="Genomic_DNA"/>
</dbReference>
<protein>
    <submittedName>
        <fullName evidence="2">DUF2934 domain-containing protein</fullName>
    </submittedName>
</protein>
<dbReference type="Pfam" id="PF11154">
    <property type="entry name" value="DUF2934"/>
    <property type="match status" value="1"/>
</dbReference>
<sequence length="121" mass="13153">MNDDREKQIRERAYALWEQEGRPEGEDFRHWVAAWEEIGSDHPDADIITENTAVLGEPEPTSQSSDAGESVPARKARRPIGGTKQAGSQVSSGKTSRTKPASQITTGEEPAGTSVRHTEGP</sequence>
<evidence type="ECO:0000256" key="1">
    <source>
        <dbReference type="SAM" id="MobiDB-lite"/>
    </source>
</evidence>
<gene>
    <name evidence="2" type="ORF">E2F50_18450</name>
</gene>
<reference evidence="2 3" key="1">
    <citation type="submission" date="2019-03" db="EMBL/GenBank/DDBJ databases">
        <title>Rhizobium sp. nov., an bacterium isolated from biocrust in Mu Us Desert.</title>
        <authorList>
            <person name="Lixiong L."/>
        </authorList>
    </citation>
    <scope>NUCLEOTIDE SEQUENCE [LARGE SCALE GENOMIC DNA]</scope>
    <source>
        <strain evidence="2 3">SPY-1</strain>
    </source>
</reference>
<name>A0A4R5UB60_9HYPH</name>
<dbReference type="RefSeq" id="WP_133317634.1">
    <property type="nucleotide sequence ID" value="NZ_SMTL01000005.1"/>
</dbReference>
<evidence type="ECO:0000313" key="3">
    <source>
        <dbReference type="Proteomes" id="UP000295238"/>
    </source>
</evidence>